<dbReference type="AlphaFoldDB" id="A0A975PGV2"/>
<name>A0A975PGV2_9BACT</name>
<dbReference type="KEGG" id="lamb:KBB96_09470"/>
<evidence type="ECO:0008006" key="3">
    <source>
        <dbReference type="Google" id="ProtNLM"/>
    </source>
</evidence>
<evidence type="ECO:0000313" key="1">
    <source>
        <dbReference type="EMBL" id="QUE53108.1"/>
    </source>
</evidence>
<organism evidence="1 2">
    <name type="scientific">Luteolibacter ambystomatis</name>
    <dbReference type="NCBI Taxonomy" id="2824561"/>
    <lineage>
        <taxon>Bacteria</taxon>
        <taxon>Pseudomonadati</taxon>
        <taxon>Verrucomicrobiota</taxon>
        <taxon>Verrucomicrobiia</taxon>
        <taxon>Verrucomicrobiales</taxon>
        <taxon>Verrucomicrobiaceae</taxon>
        <taxon>Luteolibacter</taxon>
    </lineage>
</organism>
<dbReference type="InterPro" id="IPR021109">
    <property type="entry name" value="Peptidase_aspartic_dom_sf"/>
</dbReference>
<proteinExistence type="predicted"/>
<dbReference type="Gene3D" id="2.40.70.10">
    <property type="entry name" value="Acid Proteases"/>
    <property type="match status" value="1"/>
</dbReference>
<keyword evidence="2" id="KW-1185">Reference proteome</keyword>
<dbReference type="Proteomes" id="UP000676169">
    <property type="component" value="Chromosome"/>
</dbReference>
<reference evidence="1" key="1">
    <citation type="submission" date="2021-04" db="EMBL/GenBank/DDBJ databases">
        <title>Luteolibacter sp. 32A isolated from the skin of an Anderson's salamander (Ambystoma andersonii).</title>
        <authorList>
            <person name="Spergser J."/>
            <person name="Busse H.-J."/>
        </authorList>
    </citation>
    <scope>NUCLEOTIDE SEQUENCE</scope>
    <source>
        <strain evidence="1">32A</strain>
    </source>
</reference>
<dbReference type="RefSeq" id="WP_211634452.1">
    <property type="nucleotide sequence ID" value="NZ_CP073100.1"/>
</dbReference>
<dbReference type="Gene3D" id="2.30.42.10">
    <property type="match status" value="1"/>
</dbReference>
<dbReference type="InterPro" id="IPR036034">
    <property type="entry name" value="PDZ_sf"/>
</dbReference>
<evidence type="ECO:0000313" key="2">
    <source>
        <dbReference type="Proteomes" id="UP000676169"/>
    </source>
</evidence>
<dbReference type="SUPFAM" id="SSF50156">
    <property type="entry name" value="PDZ domain-like"/>
    <property type="match status" value="1"/>
</dbReference>
<sequence>MITGHAAFFRRAHDLCLPLLGLIAQAGFAALLAVWGHGAFIAQAATDATATAEKDKQELYRSSLSPDPCHFFVKAKLRDEDVALIVDTGARRALTFEESVAKTLGPALNPVQVNREVQGAVYKIPEVRIGHLVLPESERSAIDLSSMRFVTGMPVLGVVGWESLKGRTLVIDNDAHSLEIREGKAGLSHPQLSLPVEVEEPLGLPQVRAKVGDSEIPFVIDTGDNGCVGLSKAEFERLEAEGYIQTFNEGEKQVSVGGIRSAKSGMFTRGTIWGVDLKGLPVASNASDVCAVGLVFLLKLNYSISNSPSVFSCSVRANPEPPVQLPRMAGAFIVYRDGHAVIAKIKKGGPADNAGLAERDEIKSIDEFGDKPLNLSNLYEVCRKQAGKSLTLHLSNQGSPKVVRLELPAAPSAWEGKAPE</sequence>
<dbReference type="EMBL" id="CP073100">
    <property type="protein sequence ID" value="QUE53108.1"/>
    <property type="molecule type" value="Genomic_DNA"/>
</dbReference>
<accession>A0A975PGV2</accession>
<protein>
    <recommendedName>
        <fullName evidence="3">PDZ domain-containing protein</fullName>
    </recommendedName>
</protein>
<gene>
    <name evidence="1" type="ORF">KBB96_09470</name>
</gene>